<name>A0A401IBT2_APHSA</name>
<feature type="domain" description="Serine aminopeptidase S33" evidence="2">
    <location>
        <begin position="84"/>
        <end position="194"/>
    </location>
</feature>
<feature type="transmembrane region" description="Helical" evidence="1">
    <location>
        <begin position="6"/>
        <end position="31"/>
    </location>
</feature>
<dbReference type="Proteomes" id="UP000287247">
    <property type="component" value="Unassembled WGS sequence"/>
</dbReference>
<dbReference type="OrthoDB" id="9776685at2"/>
<proteinExistence type="predicted"/>
<protein>
    <submittedName>
        <fullName evidence="3">Alpha/beta hydrolase</fullName>
    </submittedName>
</protein>
<dbReference type="InterPro" id="IPR029058">
    <property type="entry name" value="AB_hydrolase_fold"/>
</dbReference>
<evidence type="ECO:0000313" key="3">
    <source>
        <dbReference type="EMBL" id="GBF78738.1"/>
    </source>
</evidence>
<keyword evidence="1" id="KW-0812">Transmembrane</keyword>
<dbReference type="PANTHER" id="PTHR12277">
    <property type="entry name" value="ALPHA/BETA HYDROLASE DOMAIN-CONTAINING PROTEIN"/>
    <property type="match status" value="1"/>
</dbReference>
<dbReference type="GO" id="GO:0016787">
    <property type="term" value="F:hydrolase activity"/>
    <property type="evidence" value="ECO:0007669"/>
    <property type="project" value="UniProtKB-KW"/>
</dbReference>
<gene>
    <name evidence="3" type="ORF">AsFPU1_0127</name>
</gene>
<evidence type="ECO:0000256" key="1">
    <source>
        <dbReference type="SAM" id="Phobius"/>
    </source>
</evidence>
<organism evidence="3 4">
    <name type="scientific">Aphanothece sacrum FPU1</name>
    <dbReference type="NCBI Taxonomy" id="1920663"/>
    <lineage>
        <taxon>Bacteria</taxon>
        <taxon>Bacillati</taxon>
        <taxon>Cyanobacteriota</taxon>
        <taxon>Cyanophyceae</taxon>
        <taxon>Oscillatoriophycideae</taxon>
        <taxon>Chroococcales</taxon>
        <taxon>Aphanothecaceae</taxon>
        <taxon>Aphanothece</taxon>
    </lineage>
</organism>
<comment type="caution">
    <text evidence="3">The sequence shown here is derived from an EMBL/GenBank/DDBJ whole genome shotgun (WGS) entry which is preliminary data.</text>
</comment>
<accession>A0A401IBT2</accession>
<dbReference type="EMBL" id="BDQK01000001">
    <property type="protein sequence ID" value="GBF78738.1"/>
    <property type="molecule type" value="Genomic_DNA"/>
</dbReference>
<keyword evidence="1" id="KW-0472">Membrane</keyword>
<evidence type="ECO:0000259" key="2">
    <source>
        <dbReference type="Pfam" id="PF12146"/>
    </source>
</evidence>
<keyword evidence="1" id="KW-1133">Transmembrane helix</keyword>
<keyword evidence="4" id="KW-1185">Reference proteome</keyword>
<dbReference type="Pfam" id="PF12146">
    <property type="entry name" value="Hydrolase_4"/>
    <property type="match status" value="1"/>
</dbReference>
<dbReference type="PANTHER" id="PTHR12277:SF81">
    <property type="entry name" value="PROTEIN ABHD13"/>
    <property type="match status" value="1"/>
</dbReference>
<dbReference type="AlphaFoldDB" id="A0A401IBT2"/>
<dbReference type="Gene3D" id="3.40.50.1820">
    <property type="entry name" value="alpha/beta hydrolase"/>
    <property type="match status" value="1"/>
</dbReference>
<evidence type="ECO:0000313" key="4">
    <source>
        <dbReference type="Proteomes" id="UP000287247"/>
    </source>
</evidence>
<sequence length="303" mass="34309">MIINLLLKAIISGAGITIITYFAACFALLLWQHRLIFVPSRKVNTTPQDLGLTYEDVWLSVSSFQRQGERLHGWWIPNNLKGDRVLLYLHGNGGNISYNLGPAQRFNKLGFSVFMIDYCGYGRSGGEFPTEAEVYRDAQLAWNYLVEERQIQPKNIFIYGHSLGGAIAIDLGVRQPHAAGIIVENTFTSIREMVDERGLMYRLFPIELILQQRFDSLSKLRLLQVPLLLIHGISDSTVPAKMSQRLFNAANVPKKLLLVPDAGHNNVGAVSEEKYDQTVSEFSELVRHTQAKSMIDIRFESYY</sequence>
<dbReference type="RefSeq" id="WP_124969665.1">
    <property type="nucleotide sequence ID" value="NZ_BDQK01000001.1"/>
</dbReference>
<keyword evidence="3" id="KW-0378">Hydrolase</keyword>
<reference evidence="4" key="1">
    <citation type="submission" date="2017-05" db="EMBL/GenBank/DDBJ databases">
        <title>Physiological properties and genetic analysis related to exopolysaccharide production of fresh-water unicellular cyanobacterium Aphanothece sacrum, Suizenji Nori, that has been cultured as a food source in Japan.</title>
        <authorList>
            <person name="Kanesaki Y."/>
            <person name="Yoshikawa S."/>
            <person name="Ohki K."/>
        </authorList>
    </citation>
    <scope>NUCLEOTIDE SEQUENCE [LARGE SCALE GENOMIC DNA]</scope>
    <source>
        <strain evidence="4">FPU1</strain>
    </source>
</reference>
<dbReference type="InterPro" id="IPR022742">
    <property type="entry name" value="Hydrolase_4"/>
</dbReference>
<dbReference type="SUPFAM" id="SSF53474">
    <property type="entry name" value="alpha/beta-Hydrolases"/>
    <property type="match status" value="1"/>
</dbReference>